<dbReference type="GO" id="GO:0016757">
    <property type="term" value="F:glycosyltransferase activity"/>
    <property type="evidence" value="ECO:0007669"/>
    <property type="project" value="InterPro"/>
</dbReference>
<reference evidence="2 3" key="1">
    <citation type="submission" date="2020-02" db="EMBL/GenBank/DDBJ databases">
        <title>Out from the shadows clarifying the taxonomy of the family Cryomorphaceae and related taxa by utilizing the GTDB taxonomic framework.</title>
        <authorList>
            <person name="Bowman J.P."/>
        </authorList>
    </citation>
    <scope>NUCLEOTIDE SEQUENCE [LARGE SCALE GENOMIC DNA]</scope>
    <source>
        <strain evidence="2 3">QSSC 1-22</strain>
    </source>
</reference>
<evidence type="ECO:0000313" key="3">
    <source>
        <dbReference type="Proteomes" id="UP000486602"/>
    </source>
</evidence>
<dbReference type="PANTHER" id="PTHR12526">
    <property type="entry name" value="GLYCOSYLTRANSFERASE"/>
    <property type="match status" value="1"/>
</dbReference>
<protein>
    <submittedName>
        <fullName evidence="2">Glycosyltransferase family 4 protein</fullName>
    </submittedName>
</protein>
<dbReference type="RefSeq" id="WP_163282962.1">
    <property type="nucleotide sequence ID" value="NZ_JAAGVY010000002.1"/>
</dbReference>
<evidence type="ECO:0000259" key="1">
    <source>
        <dbReference type="Pfam" id="PF00534"/>
    </source>
</evidence>
<dbReference type="AlphaFoldDB" id="A0A7K3WMZ3"/>
<dbReference type="Proteomes" id="UP000486602">
    <property type="component" value="Unassembled WGS sequence"/>
</dbReference>
<dbReference type="SUPFAM" id="SSF53756">
    <property type="entry name" value="UDP-Glycosyltransferase/glycogen phosphorylase"/>
    <property type="match status" value="1"/>
</dbReference>
<dbReference type="CDD" id="cd03801">
    <property type="entry name" value="GT4_PimA-like"/>
    <property type="match status" value="1"/>
</dbReference>
<sequence length="415" mass="47028">MKVLVSHPTGNANVRAVIDAFNRSGILFEFNTTVAVNPEASWLKVLPKSLRDELLRRKYDIHRDLIVSYPFREMGRLGFGKLGWKNFTKHEYGKFSVDAVYRSLDTRVTKRIEELEISKKPDAVYTYEDGALATFKKASQLNIKCIYDLPKGYWRAERDLLGKEREKRPEWATTLAGFKDSDQKLRRKDLELEYAQHIIVASSFTKSTLSYYPGNLPHITVIPYGFPPVIEDREYTYTKNRKLKLLFVGSLSQLKGIANVLEAVNVLGNQVELTIVGRKSTEACLPLNVGLSEHRYISSLPHQEVLREMSNHDVFVFPSLFEGFGMVVTEAMSQGTPVITTNRTCGADVISHNENGWIVEASSTSAIVSQIKLILESPYLIEKVGRAAMDKARTRPWAQYGIELVEVISSICKDR</sequence>
<proteinExistence type="predicted"/>
<dbReference type="EMBL" id="JAAGVY010000002">
    <property type="protein sequence ID" value="NEN22242.1"/>
    <property type="molecule type" value="Genomic_DNA"/>
</dbReference>
<gene>
    <name evidence="2" type="ORF">G3O08_01825</name>
</gene>
<keyword evidence="3" id="KW-1185">Reference proteome</keyword>
<comment type="caution">
    <text evidence="2">The sequence shown here is derived from an EMBL/GenBank/DDBJ whole genome shotgun (WGS) entry which is preliminary data.</text>
</comment>
<dbReference type="Gene3D" id="3.40.50.2000">
    <property type="entry name" value="Glycogen Phosphorylase B"/>
    <property type="match status" value="2"/>
</dbReference>
<evidence type="ECO:0000313" key="2">
    <source>
        <dbReference type="EMBL" id="NEN22242.1"/>
    </source>
</evidence>
<organism evidence="2 3">
    <name type="scientific">Cryomorpha ignava</name>
    <dbReference type="NCBI Taxonomy" id="101383"/>
    <lineage>
        <taxon>Bacteria</taxon>
        <taxon>Pseudomonadati</taxon>
        <taxon>Bacteroidota</taxon>
        <taxon>Flavobacteriia</taxon>
        <taxon>Flavobacteriales</taxon>
        <taxon>Cryomorphaceae</taxon>
        <taxon>Cryomorpha</taxon>
    </lineage>
</organism>
<accession>A0A7K3WMZ3</accession>
<dbReference type="Pfam" id="PF00534">
    <property type="entry name" value="Glycos_transf_1"/>
    <property type="match status" value="1"/>
</dbReference>
<keyword evidence="2" id="KW-0808">Transferase</keyword>
<name>A0A7K3WMZ3_9FLAO</name>
<dbReference type="InterPro" id="IPR001296">
    <property type="entry name" value="Glyco_trans_1"/>
</dbReference>
<feature type="domain" description="Glycosyl transferase family 1" evidence="1">
    <location>
        <begin position="238"/>
        <end position="388"/>
    </location>
</feature>